<comment type="subcellular location">
    <subcellularLocation>
        <location evidence="1 10">Mitochondrion</location>
    </subcellularLocation>
</comment>
<protein>
    <recommendedName>
        <fullName evidence="2">N(6)-L-threonylcarbamoyladenine synthase</fullName>
        <ecNumber evidence="2">2.3.1.234</ecNumber>
    </recommendedName>
</protein>
<keyword evidence="4 10" id="KW-0819">tRNA processing</keyword>
<comment type="function">
    <text evidence="10">Required for the formation of a threonylcarbamoyl group on adenosine at position 37 (t(6)A37) in mitochondrial tRNAs that read codons beginning with adenine. Probably involved in the transfer of the threonylcarbamoyl moiety of threonylcarbamoyl-AMP (TC-AMP) to the N6 group of A37. Involved in mitochondrial genome maintenance.</text>
</comment>
<sequence>MAHFNKNFSLIKRNISMFYSKSWYSSNCVILGIETSCDDTGCAIVDSQCNILGESLNSQQLIHLQNGGIIPPIAENLHRKNIENVVNNALASSKVHFADIDAVATTVTPGLPLSLKIGVKYGKYLCKKYNKPFIPIHHMEAHALTARMCKKDVNFPFLVLLISGGHCLIAVCKDVNKFLLLGESIDDSPGEAFDKVARRLKMKNIPEFSTISGGQAIELAASRADNPIQFKFSIPLLQYKDCNFSFSGLKTQAKIHIQRQEKQHNLPPDGIIPDLYNLCAGFQLVITRHLCHRVQRAMEFAEMKGLLPRDNKTLVISGGVACNNFIAKGLQIICKELEYKMVRPPPKLCTDNGVMIAWNGVERWRTKAGVTKDLDSVDWQKSCPLGENLINEVKKAEISPHWVRISKLTKPQVVDNENNISLKLKAISANE</sequence>
<dbReference type="PANTHER" id="PTHR11735">
    <property type="entry name" value="TRNA N6-ADENOSINE THREONYLCARBAMOYLTRANSFERASE"/>
    <property type="match status" value="1"/>
</dbReference>
<dbReference type="HAMAP" id="MF_01445">
    <property type="entry name" value="TsaD"/>
    <property type="match status" value="1"/>
</dbReference>
<dbReference type="CTD" id="32982"/>
<evidence type="ECO:0000256" key="5">
    <source>
        <dbReference type="ARBA" id="ARBA00022723"/>
    </source>
</evidence>
<comment type="catalytic activity">
    <reaction evidence="9 10">
        <text>L-threonylcarbamoyladenylate + adenosine(37) in tRNA = N(6)-L-threonylcarbamoyladenosine(37) in tRNA + AMP + H(+)</text>
        <dbReference type="Rhea" id="RHEA:37059"/>
        <dbReference type="Rhea" id="RHEA-COMP:10162"/>
        <dbReference type="Rhea" id="RHEA-COMP:10163"/>
        <dbReference type="ChEBI" id="CHEBI:15378"/>
        <dbReference type="ChEBI" id="CHEBI:73682"/>
        <dbReference type="ChEBI" id="CHEBI:74411"/>
        <dbReference type="ChEBI" id="CHEBI:74418"/>
        <dbReference type="ChEBI" id="CHEBI:456215"/>
        <dbReference type="EC" id="2.3.1.234"/>
    </reaction>
</comment>
<reference evidence="13" key="1">
    <citation type="submission" date="2025-08" db="UniProtKB">
        <authorList>
            <consortium name="RefSeq"/>
        </authorList>
    </citation>
    <scope>IDENTIFICATION</scope>
    <source>
        <tissue evidence="13">Entire body</tissue>
    </source>
</reference>
<dbReference type="GO" id="GO:0046872">
    <property type="term" value="F:metal ion binding"/>
    <property type="evidence" value="ECO:0007669"/>
    <property type="project" value="UniProtKB-KW"/>
</dbReference>
<evidence type="ECO:0000256" key="10">
    <source>
        <dbReference type="HAMAP-Rule" id="MF_03179"/>
    </source>
</evidence>
<dbReference type="AlphaFoldDB" id="A0A1W4WPA9"/>
<evidence type="ECO:0000256" key="3">
    <source>
        <dbReference type="ARBA" id="ARBA00022679"/>
    </source>
</evidence>
<evidence type="ECO:0000313" key="12">
    <source>
        <dbReference type="Proteomes" id="UP000192223"/>
    </source>
</evidence>
<dbReference type="SUPFAM" id="SSF53067">
    <property type="entry name" value="Actin-like ATPase domain"/>
    <property type="match status" value="1"/>
</dbReference>
<comment type="cofactor">
    <cofactor evidence="10">
        <name>a divalent metal cation</name>
        <dbReference type="ChEBI" id="CHEBI:60240"/>
    </cofactor>
    <text evidence="10">Binds 1 divalent metal cation per subunit.</text>
</comment>
<dbReference type="InterPro" id="IPR022450">
    <property type="entry name" value="TsaD"/>
</dbReference>
<evidence type="ECO:0000256" key="8">
    <source>
        <dbReference type="ARBA" id="ARBA00023315"/>
    </source>
</evidence>
<dbReference type="STRING" id="224129.A0A1W4WPA9"/>
<dbReference type="PRINTS" id="PR00789">
    <property type="entry name" value="OSIALOPTASE"/>
</dbReference>
<dbReference type="RefSeq" id="XP_018321943.1">
    <property type="nucleotide sequence ID" value="XM_018466441.2"/>
</dbReference>
<keyword evidence="12" id="KW-1185">Reference proteome</keyword>
<dbReference type="NCBIfam" id="TIGR03723">
    <property type="entry name" value="T6A_TsaD_YgjD"/>
    <property type="match status" value="1"/>
</dbReference>
<evidence type="ECO:0000259" key="11">
    <source>
        <dbReference type="Pfam" id="PF00814"/>
    </source>
</evidence>
<organism evidence="12 13">
    <name type="scientific">Agrilus planipennis</name>
    <name type="common">Emerald ash borer</name>
    <name type="synonym">Agrilus marcopoli</name>
    <dbReference type="NCBI Taxonomy" id="224129"/>
    <lineage>
        <taxon>Eukaryota</taxon>
        <taxon>Metazoa</taxon>
        <taxon>Ecdysozoa</taxon>
        <taxon>Arthropoda</taxon>
        <taxon>Hexapoda</taxon>
        <taxon>Insecta</taxon>
        <taxon>Pterygota</taxon>
        <taxon>Neoptera</taxon>
        <taxon>Endopterygota</taxon>
        <taxon>Coleoptera</taxon>
        <taxon>Polyphaga</taxon>
        <taxon>Elateriformia</taxon>
        <taxon>Buprestoidea</taxon>
        <taxon>Buprestidae</taxon>
        <taxon>Agrilinae</taxon>
        <taxon>Agrilus</taxon>
    </lineage>
</organism>
<evidence type="ECO:0000313" key="13">
    <source>
        <dbReference type="RefSeq" id="XP_018321943.1"/>
    </source>
</evidence>
<evidence type="ECO:0000256" key="7">
    <source>
        <dbReference type="ARBA" id="ARBA00023128"/>
    </source>
</evidence>
<dbReference type="Proteomes" id="UP000192223">
    <property type="component" value="Unplaced"/>
</dbReference>
<evidence type="ECO:0000256" key="4">
    <source>
        <dbReference type="ARBA" id="ARBA00022694"/>
    </source>
</evidence>
<proteinExistence type="inferred from homology"/>
<evidence type="ECO:0000256" key="9">
    <source>
        <dbReference type="ARBA" id="ARBA00048117"/>
    </source>
</evidence>
<dbReference type="EC" id="2.3.1.234" evidence="2"/>
<dbReference type="NCBIfam" id="TIGR00329">
    <property type="entry name" value="gcp_kae1"/>
    <property type="match status" value="1"/>
</dbReference>
<evidence type="ECO:0000256" key="6">
    <source>
        <dbReference type="ARBA" id="ARBA00022946"/>
    </source>
</evidence>
<dbReference type="InterPro" id="IPR000905">
    <property type="entry name" value="Gcp-like_dom"/>
</dbReference>
<accession>A0A1W4WPA9</accession>
<dbReference type="InterPro" id="IPR017861">
    <property type="entry name" value="KAE1/TsaD"/>
</dbReference>
<dbReference type="OrthoDB" id="10259622at2759"/>
<keyword evidence="3 10" id="KW-0808">Transferase</keyword>
<dbReference type="GO" id="GO:0002949">
    <property type="term" value="P:tRNA threonylcarbamoyladenosine modification"/>
    <property type="evidence" value="ECO:0007669"/>
    <property type="project" value="UniProtKB-UniRule"/>
</dbReference>
<dbReference type="Gene3D" id="3.30.420.40">
    <property type="match status" value="2"/>
</dbReference>
<keyword evidence="5 10" id="KW-0479">Metal-binding</keyword>
<gene>
    <name evidence="13" type="primary">LOC108734774</name>
</gene>
<dbReference type="FunFam" id="3.30.420.40:FF:000083">
    <property type="entry name" value="Probable tRNA N6-adenosine threonylcarbamoyltransferase, mitochondrial"/>
    <property type="match status" value="1"/>
</dbReference>
<keyword evidence="8 10" id="KW-0012">Acyltransferase</keyword>
<dbReference type="GO" id="GO:0061711">
    <property type="term" value="F:tRNA N(6)-L-threonylcarbamoyladenine synthase activity"/>
    <property type="evidence" value="ECO:0007669"/>
    <property type="project" value="UniProtKB-EC"/>
</dbReference>
<dbReference type="FunCoup" id="A0A1W4WPA9">
    <property type="interactions" value="1942"/>
</dbReference>
<name>A0A1W4WPA9_AGRPL</name>
<dbReference type="KEGG" id="apln:108734774"/>
<dbReference type="InterPro" id="IPR043129">
    <property type="entry name" value="ATPase_NBD"/>
</dbReference>
<dbReference type="Pfam" id="PF00814">
    <property type="entry name" value="TsaD"/>
    <property type="match status" value="1"/>
</dbReference>
<keyword evidence="6" id="KW-0809">Transit peptide</keyword>
<comment type="similarity">
    <text evidence="10">Belongs to the KAE1 / TsaD family.</text>
</comment>
<evidence type="ECO:0000256" key="2">
    <source>
        <dbReference type="ARBA" id="ARBA00012156"/>
    </source>
</evidence>
<dbReference type="PANTHER" id="PTHR11735:SF6">
    <property type="entry name" value="TRNA N6-ADENOSINE THREONYLCARBAMOYLTRANSFERASE, MITOCHONDRIAL"/>
    <property type="match status" value="1"/>
</dbReference>
<dbReference type="CDD" id="cd24134">
    <property type="entry name" value="ASKHA_NBD_OSGEPL1_QRI7_euk"/>
    <property type="match status" value="1"/>
</dbReference>
<dbReference type="GO" id="GO:0005739">
    <property type="term" value="C:mitochondrion"/>
    <property type="evidence" value="ECO:0007669"/>
    <property type="project" value="UniProtKB-SubCell"/>
</dbReference>
<evidence type="ECO:0000256" key="1">
    <source>
        <dbReference type="ARBA" id="ARBA00004173"/>
    </source>
</evidence>
<dbReference type="InParanoid" id="A0A1W4WPA9"/>
<comment type="subunit">
    <text evidence="10">Homodimer.</text>
</comment>
<feature type="domain" description="Gcp-like" evidence="11">
    <location>
        <begin position="50"/>
        <end position="358"/>
    </location>
</feature>
<keyword evidence="7 10" id="KW-0496">Mitochondrion</keyword>
<dbReference type="GeneID" id="108734774"/>